<evidence type="ECO:0000313" key="3">
    <source>
        <dbReference type="EMBL" id="GGL86963.1"/>
    </source>
</evidence>
<dbReference type="SUPFAM" id="SSF100950">
    <property type="entry name" value="NagB/RpiA/CoA transferase-like"/>
    <property type="match status" value="1"/>
</dbReference>
<evidence type="ECO:0000313" key="4">
    <source>
        <dbReference type="Proteomes" id="UP000649829"/>
    </source>
</evidence>
<dbReference type="Proteomes" id="UP000649829">
    <property type="component" value="Unassembled WGS sequence"/>
</dbReference>
<dbReference type="InterPro" id="IPR012791">
    <property type="entry name" value="3-oxoacid_CoA-transf_B"/>
</dbReference>
<dbReference type="PANTHER" id="PTHR13707">
    <property type="entry name" value="KETOACID-COENZYME A TRANSFERASE"/>
    <property type="match status" value="1"/>
</dbReference>
<comment type="caution">
    <text evidence="3">The sequence shown here is derived from an EMBL/GenBank/DDBJ whole genome shotgun (WGS) entry which is preliminary data.</text>
</comment>
<evidence type="ECO:0000256" key="1">
    <source>
        <dbReference type="ARBA" id="ARBA00007047"/>
    </source>
</evidence>
<organism evidence="3 4">
    <name type="scientific">Pseudooceanicola nanhaiensis</name>
    <dbReference type="NCBI Taxonomy" id="375761"/>
    <lineage>
        <taxon>Bacteria</taxon>
        <taxon>Pseudomonadati</taxon>
        <taxon>Pseudomonadota</taxon>
        <taxon>Alphaproteobacteria</taxon>
        <taxon>Rhodobacterales</taxon>
        <taxon>Paracoccaceae</taxon>
        <taxon>Pseudooceanicola</taxon>
    </lineage>
</organism>
<keyword evidence="4" id="KW-1185">Reference proteome</keyword>
<proteinExistence type="inferred from homology"/>
<dbReference type="PROSITE" id="PS01274">
    <property type="entry name" value="COA_TRANSF_2"/>
    <property type="match status" value="1"/>
</dbReference>
<dbReference type="InterPro" id="IPR004165">
    <property type="entry name" value="CoA_trans_fam_I"/>
</dbReference>
<sequence>MTPLSREAIAARLAQDIEEGWHVNLGIGMPEGVANFLPEGRDILLHSENGILGMGPTPPEGQEDPTLVNAGKKPITMLQGASIFDHAMSFGLVRGGHLQLCVLGGYQVAQNGDLANWSRDHGDPIASVGGAMDLAVGAQRIWVMMQHNSKDGAPRILENCTFPLTGSGCVKRVYTDLAVIEVTPEGFLVTEMIDGMTPEELQNRSAAPLRFAEGCGVMPDMTRAA</sequence>
<protein>
    <submittedName>
        <fullName evidence="3">3-oxoacid CoA-transferase subunit B</fullName>
    </submittedName>
</protein>
<dbReference type="Pfam" id="PF01144">
    <property type="entry name" value="CoA_trans"/>
    <property type="match status" value="1"/>
</dbReference>
<keyword evidence="2" id="KW-0808">Transferase</keyword>
<dbReference type="GO" id="GO:0008410">
    <property type="term" value="F:CoA-transferase activity"/>
    <property type="evidence" value="ECO:0007669"/>
    <property type="project" value="InterPro"/>
</dbReference>
<dbReference type="EMBL" id="BMLF01000001">
    <property type="protein sequence ID" value="GGL86963.1"/>
    <property type="molecule type" value="Genomic_DNA"/>
</dbReference>
<comment type="similarity">
    <text evidence="1">Belongs to the 3-oxoacid CoA-transferase subunit B family.</text>
</comment>
<dbReference type="AlphaFoldDB" id="A0A917W9W8"/>
<evidence type="ECO:0000256" key="2">
    <source>
        <dbReference type="ARBA" id="ARBA00022679"/>
    </source>
</evidence>
<dbReference type="NCBIfam" id="TIGR02428">
    <property type="entry name" value="pcaJ_scoB_fam"/>
    <property type="match status" value="1"/>
</dbReference>
<reference evidence="3" key="2">
    <citation type="submission" date="2020-09" db="EMBL/GenBank/DDBJ databases">
        <authorList>
            <person name="Sun Q."/>
            <person name="Zhou Y."/>
        </authorList>
    </citation>
    <scope>NUCLEOTIDE SEQUENCE</scope>
    <source>
        <strain evidence="3">CGMCC 1.6293</strain>
    </source>
</reference>
<dbReference type="Gene3D" id="3.40.1080.10">
    <property type="entry name" value="Glutaconate Coenzyme A-transferase"/>
    <property type="match status" value="1"/>
</dbReference>
<dbReference type="PANTHER" id="PTHR13707:SF60">
    <property type="entry name" value="ACETATE COA-TRANSFERASE SUBUNIT ALPHA"/>
    <property type="match status" value="1"/>
</dbReference>
<dbReference type="RefSeq" id="WP_051630498.1">
    <property type="nucleotide sequence ID" value="NZ_BMLF01000001.1"/>
</dbReference>
<dbReference type="InterPro" id="IPR004164">
    <property type="entry name" value="CoA_transf_AS"/>
</dbReference>
<accession>A0A917W9W8</accession>
<dbReference type="SMART" id="SM00882">
    <property type="entry name" value="CoA_trans"/>
    <property type="match status" value="1"/>
</dbReference>
<reference evidence="3" key="1">
    <citation type="journal article" date="2014" name="Int. J. Syst. Evol. Microbiol.">
        <title>Complete genome sequence of Corynebacterium casei LMG S-19264T (=DSM 44701T), isolated from a smear-ripened cheese.</title>
        <authorList>
            <consortium name="US DOE Joint Genome Institute (JGI-PGF)"/>
            <person name="Walter F."/>
            <person name="Albersmeier A."/>
            <person name="Kalinowski J."/>
            <person name="Ruckert C."/>
        </authorList>
    </citation>
    <scope>NUCLEOTIDE SEQUENCE</scope>
    <source>
        <strain evidence="3">CGMCC 1.6293</strain>
    </source>
</reference>
<dbReference type="InterPro" id="IPR037171">
    <property type="entry name" value="NagB/RpiA_transferase-like"/>
</dbReference>
<name>A0A917W9W8_9RHOB</name>
<gene>
    <name evidence="3" type="ORF">GCM10011534_06060</name>
</gene>